<dbReference type="PANTHER" id="PTHR33207">
    <property type="entry name" value="F-BOX DOMAIN CONTAINING PROTEIN-RELATED"/>
    <property type="match status" value="1"/>
</dbReference>
<protein>
    <recommendedName>
        <fullName evidence="1">F-box protein AT5G49610-like beta-propeller domain-containing protein</fullName>
    </recommendedName>
</protein>
<feature type="domain" description="F-box protein AT5G49610-like beta-propeller" evidence="1">
    <location>
        <begin position="149"/>
        <end position="232"/>
    </location>
</feature>
<reference evidence="2" key="1">
    <citation type="submission" date="2015-06" db="UniProtKB">
        <authorList>
            <consortium name="EnsemblPlants"/>
        </authorList>
    </citation>
    <scope>IDENTIFICATION</scope>
</reference>
<dbReference type="InterPro" id="IPR056594">
    <property type="entry name" value="AT5G49610-like_b-prop"/>
</dbReference>
<proteinExistence type="predicted"/>
<dbReference type="SUPFAM" id="SSF81383">
    <property type="entry name" value="F-box domain"/>
    <property type="match status" value="1"/>
</dbReference>
<name>M8ATU8_AEGTA</name>
<dbReference type="InterPro" id="IPR036047">
    <property type="entry name" value="F-box-like_dom_sf"/>
</dbReference>
<sequence length="307" mass="34944">MATDLGGVALWRLGVQCAEMDSRRRRMLSGVMVESMAERLGKVSKVLDYDNLLREIIIRVGFPTTLVHAALVCKRWYHHASEPAFLRLFHERHPPRLLSFYLENRKDYNMASIHFIPMLPQPPELSTVIRTVQSYSWGFYHGAPANFRCSRKGRVIVSLYNLVNDNNFTSRVHSPLCPERGLVVVPPLPHIQIQDDYYYSMNDLLLVEEADGVSYFHVLLVANMQRTKYTVHGEGSLFTFPPCLLVSAFFLTTLQRPSSTTAVDLCHCIDNGRCINLNRPDFVRAPPLFHSSGSLANKTHLSLKAEK</sequence>
<dbReference type="EnsemblPlants" id="EMT04839">
    <property type="protein sequence ID" value="EMT04839"/>
    <property type="gene ID" value="F775_43309"/>
</dbReference>
<evidence type="ECO:0000259" key="1">
    <source>
        <dbReference type="Pfam" id="PF23635"/>
    </source>
</evidence>
<evidence type="ECO:0000313" key="2">
    <source>
        <dbReference type="EnsemblPlants" id="EMT04839"/>
    </source>
</evidence>
<accession>M8ATU8</accession>
<organism evidence="2">
    <name type="scientific">Aegilops tauschii</name>
    <name type="common">Tausch's goatgrass</name>
    <name type="synonym">Aegilops squarrosa</name>
    <dbReference type="NCBI Taxonomy" id="37682"/>
    <lineage>
        <taxon>Eukaryota</taxon>
        <taxon>Viridiplantae</taxon>
        <taxon>Streptophyta</taxon>
        <taxon>Embryophyta</taxon>
        <taxon>Tracheophyta</taxon>
        <taxon>Spermatophyta</taxon>
        <taxon>Magnoliopsida</taxon>
        <taxon>Liliopsida</taxon>
        <taxon>Poales</taxon>
        <taxon>Poaceae</taxon>
        <taxon>BOP clade</taxon>
        <taxon>Pooideae</taxon>
        <taxon>Triticodae</taxon>
        <taxon>Triticeae</taxon>
        <taxon>Triticinae</taxon>
        <taxon>Aegilops</taxon>
    </lineage>
</organism>
<dbReference type="Pfam" id="PF23635">
    <property type="entry name" value="Beta-prop_AT5G49610-like"/>
    <property type="match status" value="1"/>
</dbReference>
<dbReference type="AlphaFoldDB" id="M8ATU8"/>